<reference evidence="1 2" key="1">
    <citation type="journal article" date="2018" name="Front. Plant Sci.">
        <title>Red Clover (Trifolium pratense) and Zigzag Clover (T. medium) - A Picture of Genomic Similarities and Differences.</title>
        <authorList>
            <person name="Dluhosova J."/>
            <person name="Istvanek J."/>
            <person name="Nedelnik J."/>
            <person name="Repkova J."/>
        </authorList>
    </citation>
    <scope>NUCLEOTIDE SEQUENCE [LARGE SCALE GENOMIC DNA]</scope>
    <source>
        <strain evidence="2">cv. 10/8</strain>
        <tissue evidence="1">Leaf</tissue>
    </source>
</reference>
<name>A0A392R745_9FABA</name>
<dbReference type="AlphaFoldDB" id="A0A392R745"/>
<protein>
    <submittedName>
        <fullName evidence="1">Uncharacterized protein</fullName>
    </submittedName>
</protein>
<sequence length="57" mass="6219">MDLCRYCGDPWRWGGISLRGGEREPGWGIDSRAYVVGNGEASSDIPCPVDIPTTVSY</sequence>
<comment type="caution">
    <text evidence="1">The sequence shown here is derived from an EMBL/GenBank/DDBJ whole genome shotgun (WGS) entry which is preliminary data.</text>
</comment>
<organism evidence="1 2">
    <name type="scientific">Trifolium medium</name>
    <dbReference type="NCBI Taxonomy" id="97028"/>
    <lineage>
        <taxon>Eukaryota</taxon>
        <taxon>Viridiplantae</taxon>
        <taxon>Streptophyta</taxon>
        <taxon>Embryophyta</taxon>
        <taxon>Tracheophyta</taxon>
        <taxon>Spermatophyta</taxon>
        <taxon>Magnoliopsida</taxon>
        <taxon>eudicotyledons</taxon>
        <taxon>Gunneridae</taxon>
        <taxon>Pentapetalae</taxon>
        <taxon>rosids</taxon>
        <taxon>fabids</taxon>
        <taxon>Fabales</taxon>
        <taxon>Fabaceae</taxon>
        <taxon>Papilionoideae</taxon>
        <taxon>50 kb inversion clade</taxon>
        <taxon>NPAAA clade</taxon>
        <taxon>Hologalegina</taxon>
        <taxon>IRL clade</taxon>
        <taxon>Trifolieae</taxon>
        <taxon>Trifolium</taxon>
    </lineage>
</organism>
<keyword evidence="2" id="KW-1185">Reference proteome</keyword>
<dbReference type="EMBL" id="LXQA010191144">
    <property type="protein sequence ID" value="MCI31914.1"/>
    <property type="molecule type" value="Genomic_DNA"/>
</dbReference>
<accession>A0A392R745</accession>
<dbReference type="Proteomes" id="UP000265520">
    <property type="component" value="Unassembled WGS sequence"/>
</dbReference>
<evidence type="ECO:0000313" key="2">
    <source>
        <dbReference type="Proteomes" id="UP000265520"/>
    </source>
</evidence>
<proteinExistence type="predicted"/>
<evidence type="ECO:0000313" key="1">
    <source>
        <dbReference type="EMBL" id="MCI31914.1"/>
    </source>
</evidence>